<evidence type="ECO:0000313" key="3">
    <source>
        <dbReference type="Proteomes" id="UP000265742"/>
    </source>
</evidence>
<feature type="domain" description="VOC" evidence="1">
    <location>
        <begin position="1"/>
        <end position="99"/>
    </location>
</feature>
<reference evidence="3" key="1">
    <citation type="submission" date="2018-09" db="EMBL/GenBank/DDBJ databases">
        <authorList>
            <person name="Kim I."/>
        </authorList>
    </citation>
    <scope>NUCLEOTIDE SEQUENCE [LARGE SCALE GENOMIC DNA]</scope>
    <source>
        <strain evidence="3">DD4a</strain>
    </source>
</reference>
<dbReference type="Gene3D" id="3.10.180.10">
    <property type="entry name" value="2,3-Dihydroxybiphenyl 1,2-Dioxygenase, domain 1"/>
    <property type="match status" value="1"/>
</dbReference>
<proteinExistence type="predicted"/>
<dbReference type="InterPro" id="IPR037523">
    <property type="entry name" value="VOC_core"/>
</dbReference>
<dbReference type="PANTHER" id="PTHR35908:SF1">
    <property type="entry name" value="CONSERVED PROTEIN"/>
    <property type="match status" value="1"/>
</dbReference>
<organism evidence="2 3">
    <name type="scientific">Amnibacterium setariae</name>
    <dbReference type="NCBI Taxonomy" id="2306585"/>
    <lineage>
        <taxon>Bacteria</taxon>
        <taxon>Bacillati</taxon>
        <taxon>Actinomycetota</taxon>
        <taxon>Actinomycetes</taxon>
        <taxon>Micrococcales</taxon>
        <taxon>Microbacteriaceae</taxon>
        <taxon>Amnibacterium</taxon>
    </lineage>
</organism>
<protein>
    <submittedName>
        <fullName evidence="2">VOC family protein</fullName>
    </submittedName>
</protein>
<dbReference type="InterPro" id="IPR041581">
    <property type="entry name" value="Glyoxalase_6"/>
</dbReference>
<evidence type="ECO:0000259" key="1">
    <source>
        <dbReference type="PROSITE" id="PS51819"/>
    </source>
</evidence>
<keyword evidence="3" id="KW-1185">Reference proteome</keyword>
<dbReference type="PANTHER" id="PTHR35908">
    <property type="entry name" value="HYPOTHETICAL FUSION PROTEIN"/>
    <property type="match status" value="1"/>
</dbReference>
<dbReference type="SUPFAM" id="SSF54593">
    <property type="entry name" value="Glyoxalase/Bleomycin resistance protein/Dihydroxybiphenyl dioxygenase"/>
    <property type="match status" value="1"/>
</dbReference>
<dbReference type="EMBL" id="QXTG01000002">
    <property type="protein sequence ID" value="RIX28828.1"/>
    <property type="molecule type" value="Genomic_DNA"/>
</dbReference>
<accession>A0A3A1TZ05</accession>
<name>A0A3A1TZ05_9MICO</name>
<dbReference type="OrthoDB" id="5524593at2"/>
<evidence type="ECO:0000313" key="2">
    <source>
        <dbReference type="EMBL" id="RIX28828.1"/>
    </source>
</evidence>
<dbReference type="CDD" id="cd06587">
    <property type="entry name" value="VOC"/>
    <property type="match status" value="1"/>
</dbReference>
<sequence length="102" mass="11637">MVAFWSAALDLVPRAEPEDDWAALRPREGGGVHLSLDLHRSEYALPPRFHLDLYADDRAAEVARLEGLGARVIPLDHHREVDWTLMEDPEGNRFDVCDRPPR</sequence>
<gene>
    <name evidence="2" type="ORF">D1781_08585</name>
</gene>
<dbReference type="AlphaFoldDB" id="A0A3A1TZ05"/>
<dbReference type="InterPro" id="IPR029068">
    <property type="entry name" value="Glyas_Bleomycin-R_OHBP_Dase"/>
</dbReference>
<dbReference type="PROSITE" id="PS51819">
    <property type="entry name" value="VOC"/>
    <property type="match status" value="1"/>
</dbReference>
<dbReference type="Proteomes" id="UP000265742">
    <property type="component" value="Unassembled WGS sequence"/>
</dbReference>
<comment type="caution">
    <text evidence="2">The sequence shown here is derived from an EMBL/GenBank/DDBJ whole genome shotgun (WGS) entry which is preliminary data.</text>
</comment>
<dbReference type="Pfam" id="PF18029">
    <property type="entry name" value="Glyoxalase_6"/>
    <property type="match status" value="1"/>
</dbReference>